<keyword evidence="3" id="KW-0732">Signal</keyword>
<dbReference type="STRING" id="5217.A0A4Q1BNR6"/>
<evidence type="ECO:0000256" key="2">
    <source>
        <dbReference type="SAM" id="MobiDB-lite"/>
    </source>
</evidence>
<keyword evidence="1" id="KW-0175">Coiled coil</keyword>
<proteinExistence type="predicted"/>
<dbReference type="InterPro" id="IPR042448">
    <property type="entry name" value="CCNB1IP1"/>
</dbReference>
<dbReference type="Gene3D" id="1.10.287.1490">
    <property type="match status" value="1"/>
</dbReference>
<dbReference type="Proteomes" id="UP000289152">
    <property type="component" value="Unassembled WGS sequence"/>
</dbReference>
<dbReference type="PANTHER" id="PTHR14305:SF0">
    <property type="entry name" value="E3 UBIQUITIN-PROTEIN LIGASE CCNB1IP1"/>
    <property type="match status" value="1"/>
</dbReference>
<feature type="chain" id="PRO_5020626987" evidence="3">
    <location>
        <begin position="21"/>
        <end position="230"/>
    </location>
</feature>
<evidence type="ECO:0000313" key="4">
    <source>
        <dbReference type="EMBL" id="RXK39524.1"/>
    </source>
</evidence>
<evidence type="ECO:0000256" key="3">
    <source>
        <dbReference type="SAM" id="SignalP"/>
    </source>
</evidence>
<feature type="coiled-coil region" evidence="1">
    <location>
        <begin position="32"/>
        <end position="108"/>
    </location>
</feature>
<dbReference type="OrthoDB" id="441210at2759"/>
<sequence length="230" mass="25112">MWSILAGLTPSLILEIAARGMSFWTYQTSQESEFQTLVLKNAQTRLAQLEQQVNTVNGELQIANTRIANLEGELETVNRQKQDLINEVREKDREMNRLRGTYDKMKRRAILGSAAQAADIANGQAQHAGLTTRSPIMRMRLKILNNGNHPQPFVPTPPGGHDSRIPKYVPSNGNKGRSVSNPTCFQATTAPLTNNPSVCAALSRVTLGGLGSERSGSGIGGFGKGKQRQF</sequence>
<dbReference type="InParanoid" id="A0A4Q1BNR6"/>
<name>A0A4Q1BNR6_TREME</name>
<dbReference type="VEuPathDB" id="FungiDB:TREMEDRAFT_30699"/>
<comment type="caution">
    <text evidence="4">The sequence shown here is derived from an EMBL/GenBank/DDBJ whole genome shotgun (WGS) entry which is preliminary data.</text>
</comment>
<dbReference type="PANTHER" id="PTHR14305">
    <property type="entry name" value="E3 UBIQUITIN-PROTEIN LIGASE CCNB1IP1"/>
    <property type="match status" value="1"/>
</dbReference>
<keyword evidence="5" id="KW-1185">Reference proteome</keyword>
<evidence type="ECO:0000256" key="1">
    <source>
        <dbReference type="SAM" id="Coils"/>
    </source>
</evidence>
<dbReference type="GO" id="GO:0000795">
    <property type="term" value="C:synaptonemal complex"/>
    <property type="evidence" value="ECO:0007669"/>
    <property type="project" value="InterPro"/>
</dbReference>
<feature type="region of interest" description="Disordered" evidence="2">
    <location>
        <begin position="210"/>
        <end position="230"/>
    </location>
</feature>
<dbReference type="GO" id="GO:0007131">
    <property type="term" value="P:reciprocal meiotic recombination"/>
    <property type="evidence" value="ECO:0007669"/>
    <property type="project" value="InterPro"/>
</dbReference>
<reference evidence="4 5" key="1">
    <citation type="submission" date="2016-06" db="EMBL/GenBank/DDBJ databases">
        <title>Evolution of pathogenesis and genome organization in the Tremellales.</title>
        <authorList>
            <person name="Cuomo C."/>
            <person name="Litvintseva A."/>
            <person name="Heitman J."/>
            <person name="Chen Y."/>
            <person name="Sun S."/>
            <person name="Springer D."/>
            <person name="Dromer F."/>
            <person name="Young S."/>
            <person name="Zeng Q."/>
            <person name="Chapman S."/>
            <person name="Gujja S."/>
            <person name="Saif S."/>
            <person name="Birren B."/>
        </authorList>
    </citation>
    <scope>NUCLEOTIDE SEQUENCE [LARGE SCALE GENOMIC DNA]</scope>
    <source>
        <strain evidence="4 5">ATCC 28783</strain>
    </source>
</reference>
<gene>
    <name evidence="4" type="ORF">M231_03193</name>
</gene>
<protein>
    <submittedName>
        <fullName evidence="4">Uncharacterized protein</fullName>
    </submittedName>
</protein>
<dbReference type="GO" id="GO:0061630">
    <property type="term" value="F:ubiquitin protein ligase activity"/>
    <property type="evidence" value="ECO:0007669"/>
    <property type="project" value="InterPro"/>
</dbReference>
<dbReference type="EMBL" id="SDIL01000030">
    <property type="protein sequence ID" value="RXK39524.1"/>
    <property type="molecule type" value="Genomic_DNA"/>
</dbReference>
<feature type="signal peptide" evidence="3">
    <location>
        <begin position="1"/>
        <end position="20"/>
    </location>
</feature>
<evidence type="ECO:0000313" key="5">
    <source>
        <dbReference type="Proteomes" id="UP000289152"/>
    </source>
</evidence>
<dbReference type="AlphaFoldDB" id="A0A4Q1BNR6"/>
<organism evidence="4 5">
    <name type="scientific">Tremella mesenterica</name>
    <name type="common">Jelly fungus</name>
    <dbReference type="NCBI Taxonomy" id="5217"/>
    <lineage>
        <taxon>Eukaryota</taxon>
        <taxon>Fungi</taxon>
        <taxon>Dikarya</taxon>
        <taxon>Basidiomycota</taxon>
        <taxon>Agaricomycotina</taxon>
        <taxon>Tremellomycetes</taxon>
        <taxon>Tremellales</taxon>
        <taxon>Tremellaceae</taxon>
        <taxon>Tremella</taxon>
    </lineage>
</organism>
<accession>A0A4Q1BNR6</accession>